<dbReference type="HOGENOM" id="CLU_070025_3_1_5"/>
<dbReference type="KEGG" id="mes:Meso_2960"/>
<dbReference type="OrthoDB" id="7507676at2"/>
<feature type="domain" description="Carboxymuconolactone decarboxylase-like" evidence="1">
    <location>
        <begin position="35"/>
        <end position="115"/>
    </location>
</feature>
<dbReference type="InterPro" id="IPR029032">
    <property type="entry name" value="AhpD-like"/>
</dbReference>
<dbReference type="PANTHER" id="PTHR33570">
    <property type="entry name" value="4-CARBOXYMUCONOLACTONE DECARBOXYLASE FAMILY PROTEIN"/>
    <property type="match status" value="1"/>
</dbReference>
<accession>Q11E43</accession>
<evidence type="ECO:0000259" key="1">
    <source>
        <dbReference type="Pfam" id="PF02627"/>
    </source>
</evidence>
<dbReference type="InterPro" id="IPR003779">
    <property type="entry name" value="CMD-like"/>
</dbReference>
<dbReference type="AlphaFoldDB" id="Q11E43"/>
<gene>
    <name evidence="2" type="ordered locus">Meso_2960</name>
</gene>
<dbReference type="GO" id="GO:0051920">
    <property type="term" value="F:peroxiredoxin activity"/>
    <property type="evidence" value="ECO:0007669"/>
    <property type="project" value="InterPro"/>
</dbReference>
<dbReference type="SUPFAM" id="SSF69118">
    <property type="entry name" value="AhpD-like"/>
    <property type="match status" value="1"/>
</dbReference>
<sequence length="126" mass="14217">MPSQKYETGMRRRRQILGDAYVDAALKASTDLTAPFQELVAEYVWGTIWSREGLDERTRNLINVALMVAMNRPHELQLYIKARHQTGAKLEEISETILQTAVYCGVPAALEAFKEFNAVVESEKAS</sequence>
<proteinExistence type="predicted"/>
<dbReference type="GO" id="GO:0047575">
    <property type="term" value="F:4-carboxymuconolactone decarboxylase activity"/>
    <property type="evidence" value="ECO:0007669"/>
    <property type="project" value="UniProtKB-EC"/>
</dbReference>
<dbReference type="Gene3D" id="1.20.1290.10">
    <property type="entry name" value="AhpD-like"/>
    <property type="match status" value="1"/>
</dbReference>
<name>Q11E43_CHESB</name>
<organism evidence="2">
    <name type="scientific">Chelativorans sp. (strain BNC1)</name>
    <dbReference type="NCBI Taxonomy" id="266779"/>
    <lineage>
        <taxon>Bacteria</taxon>
        <taxon>Pseudomonadati</taxon>
        <taxon>Pseudomonadota</taxon>
        <taxon>Alphaproteobacteria</taxon>
        <taxon>Hyphomicrobiales</taxon>
        <taxon>Phyllobacteriaceae</taxon>
        <taxon>Chelativorans</taxon>
    </lineage>
</organism>
<dbReference type="STRING" id="266779.Meso_2960"/>
<dbReference type="EMBL" id="CP000390">
    <property type="protein sequence ID" value="ABG64332.1"/>
    <property type="molecule type" value="Genomic_DNA"/>
</dbReference>
<protein>
    <submittedName>
        <fullName evidence="2">4-carboxymuconolactone decarboxylase</fullName>
        <ecNumber evidence="2">4.1.1.44</ecNumber>
    </submittedName>
</protein>
<dbReference type="EC" id="4.1.1.44" evidence="2"/>
<dbReference type="InterPro" id="IPR052512">
    <property type="entry name" value="4CMD/NDH-1_regulator"/>
</dbReference>
<evidence type="ECO:0000313" key="2">
    <source>
        <dbReference type="EMBL" id="ABG64332.1"/>
    </source>
</evidence>
<reference evidence="2" key="1">
    <citation type="submission" date="2006-06" db="EMBL/GenBank/DDBJ databases">
        <title>Complete sequence of chromosome of Chelativorans sp. BNC1.</title>
        <authorList>
            <consortium name="US DOE Joint Genome Institute"/>
            <person name="Copeland A."/>
            <person name="Lucas S."/>
            <person name="Lapidus A."/>
            <person name="Barry K."/>
            <person name="Detter J.C."/>
            <person name="Glavina del Rio T."/>
            <person name="Hammon N."/>
            <person name="Israni S."/>
            <person name="Dalin E."/>
            <person name="Tice H."/>
            <person name="Pitluck S."/>
            <person name="Chertkov O."/>
            <person name="Brettin T."/>
            <person name="Bruce D."/>
            <person name="Han C."/>
            <person name="Tapia R."/>
            <person name="Gilna P."/>
            <person name="Schmutz J."/>
            <person name="Larimer F."/>
            <person name="Land M."/>
            <person name="Hauser L."/>
            <person name="Kyrpides N."/>
            <person name="Mikhailova N."/>
            <person name="Richardson P."/>
        </authorList>
    </citation>
    <scope>NUCLEOTIDE SEQUENCE</scope>
    <source>
        <strain evidence="2">BNC1</strain>
    </source>
</reference>
<keyword evidence="2" id="KW-0456">Lyase</keyword>
<dbReference type="eggNOG" id="COG0599">
    <property type="taxonomic scope" value="Bacteria"/>
</dbReference>
<dbReference type="PANTHER" id="PTHR33570:SF2">
    <property type="entry name" value="CARBOXYMUCONOLACTONE DECARBOXYLASE-LIKE DOMAIN-CONTAINING PROTEIN"/>
    <property type="match status" value="1"/>
</dbReference>
<dbReference type="Pfam" id="PF02627">
    <property type="entry name" value="CMD"/>
    <property type="match status" value="1"/>
</dbReference>